<name>A0A0V8GDR6_9BACL</name>
<dbReference type="RefSeq" id="WP_058265609.1">
    <property type="nucleotide sequence ID" value="NZ_FMYN01000004.1"/>
</dbReference>
<gene>
    <name evidence="1" type="ORF">AS033_11730</name>
</gene>
<accession>A0A0V8GDR6</accession>
<comment type="caution">
    <text evidence="1">The sequence shown here is derived from an EMBL/GenBank/DDBJ whole genome shotgun (WGS) entry which is preliminary data.</text>
</comment>
<dbReference type="OrthoDB" id="2881401at2"/>
<dbReference type="Proteomes" id="UP000053797">
    <property type="component" value="Unassembled WGS sequence"/>
</dbReference>
<organism evidence="1 2">
    <name type="scientific">Exiguobacterium indicum</name>
    <dbReference type="NCBI Taxonomy" id="296995"/>
    <lineage>
        <taxon>Bacteria</taxon>
        <taxon>Bacillati</taxon>
        <taxon>Bacillota</taxon>
        <taxon>Bacilli</taxon>
        <taxon>Bacillales</taxon>
        <taxon>Bacillales Family XII. Incertae Sedis</taxon>
        <taxon>Exiguobacterium</taxon>
    </lineage>
</organism>
<sequence>MIQQFINEQQSHATIGGFIAKSADPILAHVNPSRLQDNDLILLIQADQSIVVSFANSQNQSGWTPLSREQIHQSKSLLAPKTCYFKIKHGKYAGTYLISPDLIVNDQFKSEKDYLEVLSSTTNK</sequence>
<protein>
    <submittedName>
        <fullName evidence="1">Uncharacterized protein</fullName>
    </submittedName>
</protein>
<dbReference type="EMBL" id="LNQL01000004">
    <property type="protein sequence ID" value="KSU48287.1"/>
    <property type="molecule type" value="Genomic_DNA"/>
</dbReference>
<evidence type="ECO:0000313" key="1">
    <source>
        <dbReference type="EMBL" id="KSU48287.1"/>
    </source>
</evidence>
<proteinExistence type="predicted"/>
<reference evidence="1 2" key="1">
    <citation type="journal article" date="2015" name="Int. J. Syst. Evol. Microbiol.">
        <title>Exiguobacterium enclense sp. nov., isolated from sediment.</title>
        <authorList>
            <person name="Dastager S.G."/>
            <person name="Mawlankar R."/>
            <person name="Sonalkar V.V."/>
            <person name="Thorat M.N."/>
            <person name="Mual P."/>
            <person name="Verma A."/>
            <person name="Krishnamurthi S."/>
            <person name="Tang S.K."/>
            <person name="Li W.J."/>
        </authorList>
    </citation>
    <scope>NUCLEOTIDE SEQUENCE [LARGE SCALE GENOMIC DNA]</scope>
    <source>
        <strain evidence="1 2">NIO-1109</strain>
    </source>
</reference>
<dbReference type="AlphaFoldDB" id="A0A0V8GDR6"/>
<evidence type="ECO:0000313" key="2">
    <source>
        <dbReference type="Proteomes" id="UP000053797"/>
    </source>
</evidence>